<dbReference type="EMBL" id="CM027684">
    <property type="protein sequence ID" value="KAG0530330.1"/>
    <property type="molecule type" value="Genomic_DNA"/>
</dbReference>
<sequence length="132" mass="14847">MDKKDFNLNIWHQVPPIVVPQNFDRATAMSRYLKKRKSTMKADYSVRREIALRITRRGGKFAPSEKNSENSVGTEAAELQFCANCRESSEVTPQMRRGPTGAKNFCNACGCGLAWATYVSAPISHSFIYHSL</sequence>
<dbReference type="Pfam" id="PF00320">
    <property type="entry name" value="GATA"/>
    <property type="match status" value="1"/>
</dbReference>
<name>A0A921QZW3_SORBI</name>
<evidence type="ECO:0000313" key="3">
    <source>
        <dbReference type="Proteomes" id="UP000807115"/>
    </source>
</evidence>
<dbReference type="InterPro" id="IPR000679">
    <property type="entry name" value="Znf_GATA"/>
</dbReference>
<protein>
    <recommendedName>
        <fullName evidence="1">GATA-type domain-containing protein</fullName>
    </recommendedName>
</protein>
<dbReference type="GO" id="GO:0043565">
    <property type="term" value="F:sequence-specific DNA binding"/>
    <property type="evidence" value="ECO:0007669"/>
    <property type="project" value="InterPro"/>
</dbReference>
<accession>A0A921QZW3</accession>
<dbReference type="SMART" id="SM00401">
    <property type="entry name" value="ZnF_GATA"/>
    <property type="match status" value="1"/>
</dbReference>
<reference evidence="2" key="2">
    <citation type="submission" date="2020-10" db="EMBL/GenBank/DDBJ databases">
        <authorList>
            <person name="Cooper E.A."/>
            <person name="Brenton Z.W."/>
            <person name="Flinn B.S."/>
            <person name="Jenkins J."/>
            <person name="Shu S."/>
            <person name="Flowers D."/>
            <person name="Luo F."/>
            <person name="Wang Y."/>
            <person name="Xia P."/>
            <person name="Barry K."/>
            <person name="Daum C."/>
            <person name="Lipzen A."/>
            <person name="Yoshinaga Y."/>
            <person name="Schmutz J."/>
            <person name="Saski C."/>
            <person name="Vermerris W."/>
            <person name="Kresovich S."/>
        </authorList>
    </citation>
    <scope>NUCLEOTIDE SEQUENCE</scope>
</reference>
<proteinExistence type="predicted"/>
<dbReference type="PROSITE" id="PS00344">
    <property type="entry name" value="GATA_ZN_FINGER_1"/>
    <property type="match status" value="1"/>
</dbReference>
<dbReference type="SUPFAM" id="SSF57716">
    <property type="entry name" value="Glucocorticoid receptor-like (DNA-binding domain)"/>
    <property type="match status" value="1"/>
</dbReference>
<dbReference type="AlphaFoldDB" id="A0A921QZW3"/>
<dbReference type="Proteomes" id="UP000807115">
    <property type="component" value="Chromosome 5"/>
</dbReference>
<dbReference type="PANTHER" id="PTHR46125">
    <property type="entry name" value="GATA TRANSCRIPTION FACTOR 28"/>
    <property type="match status" value="1"/>
</dbReference>
<gene>
    <name evidence="2" type="ORF">BDA96_05G176500</name>
</gene>
<feature type="domain" description="GATA-type" evidence="1">
    <location>
        <begin position="82"/>
        <end position="109"/>
    </location>
</feature>
<dbReference type="GO" id="GO:0008270">
    <property type="term" value="F:zinc ion binding"/>
    <property type="evidence" value="ECO:0007669"/>
    <property type="project" value="InterPro"/>
</dbReference>
<reference evidence="2" key="1">
    <citation type="journal article" date="2019" name="BMC Genomics">
        <title>A new reference genome for Sorghum bicolor reveals high levels of sequence similarity between sweet and grain genotypes: implications for the genetics of sugar metabolism.</title>
        <authorList>
            <person name="Cooper E.A."/>
            <person name="Brenton Z.W."/>
            <person name="Flinn B.S."/>
            <person name="Jenkins J."/>
            <person name="Shu S."/>
            <person name="Flowers D."/>
            <person name="Luo F."/>
            <person name="Wang Y."/>
            <person name="Xia P."/>
            <person name="Barry K."/>
            <person name="Daum C."/>
            <person name="Lipzen A."/>
            <person name="Yoshinaga Y."/>
            <person name="Schmutz J."/>
            <person name="Saski C."/>
            <person name="Vermerris W."/>
            <person name="Kresovich S."/>
        </authorList>
    </citation>
    <scope>NUCLEOTIDE SEQUENCE</scope>
</reference>
<dbReference type="InterPro" id="IPR045280">
    <property type="entry name" value="TIFY-like"/>
</dbReference>
<evidence type="ECO:0000313" key="2">
    <source>
        <dbReference type="EMBL" id="KAG0530330.1"/>
    </source>
</evidence>
<dbReference type="Gene3D" id="3.30.50.10">
    <property type="entry name" value="Erythroid Transcription Factor GATA-1, subunit A"/>
    <property type="match status" value="1"/>
</dbReference>
<dbReference type="InterPro" id="IPR013088">
    <property type="entry name" value="Znf_NHR/GATA"/>
</dbReference>
<evidence type="ECO:0000259" key="1">
    <source>
        <dbReference type="PROSITE" id="PS00344"/>
    </source>
</evidence>
<dbReference type="PANTHER" id="PTHR46125:SF23">
    <property type="entry name" value="OS11G0572901 PROTEIN"/>
    <property type="match status" value="1"/>
</dbReference>
<dbReference type="GO" id="GO:0006355">
    <property type="term" value="P:regulation of DNA-templated transcription"/>
    <property type="evidence" value="ECO:0007669"/>
    <property type="project" value="InterPro"/>
</dbReference>
<comment type="caution">
    <text evidence="2">The sequence shown here is derived from an EMBL/GenBank/DDBJ whole genome shotgun (WGS) entry which is preliminary data.</text>
</comment>
<organism evidence="2 3">
    <name type="scientific">Sorghum bicolor</name>
    <name type="common">Sorghum</name>
    <name type="synonym">Sorghum vulgare</name>
    <dbReference type="NCBI Taxonomy" id="4558"/>
    <lineage>
        <taxon>Eukaryota</taxon>
        <taxon>Viridiplantae</taxon>
        <taxon>Streptophyta</taxon>
        <taxon>Embryophyta</taxon>
        <taxon>Tracheophyta</taxon>
        <taxon>Spermatophyta</taxon>
        <taxon>Magnoliopsida</taxon>
        <taxon>Liliopsida</taxon>
        <taxon>Poales</taxon>
        <taxon>Poaceae</taxon>
        <taxon>PACMAD clade</taxon>
        <taxon>Panicoideae</taxon>
        <taxon>Andropogonodae</taxon>
        <taxon>Andropogoneae</taxon>
        <taxon>Sorghinae</taxon>
        <taxon>Sorghum</taxon>
    </lineage>
</organism>